<dbReference type="Pfam" id="PF03548">
    <property type="entry name" value="LolA"/>
    <property type="match status" value="1"/>
</dbReference>
<dbReference type="SUPFAM" id="SSF89392">
    <property type="entry name" value="Prokaryotic lipoproteins and lipoprotein localization factors"/>
    <property type="match status" value="1"/>
</dbReference>
<organism evidence="3 4">
    <name type="scientific">Caulobacter ginsengisoli</name>
    <dbReference type="NCBI Taxonomy" id="400775"/>
    <lineage>
        <taxon>Bacteria</taxon>
        <taxon>Pseudomonadati</taxon>
        <taxon>Pseudomonadota</taxon>
        <taxon>Alphaproteobacteria</taxon>
        <taxon>Caulobacterales</taxon>
        <taxon>Caulobacteraceae</taxon>
        <taxon>Caulobacter</taxon>
    </lineage>
</organism>
<dbReference type="CDD" id="cd16325">
    <property type="entry name" value="LolA"/>
    <property type="match status" value="1"/>
</dbReference>
<dbReference type="PANTHER" id="PTHR35869">
    <property type="entry name" value="OUTER-MEMBRANE LIPOPROTEIN CARRIER PROTEIN"/>
    <property type="match status" value="1"/>
</dbReference>
<feature type="chain" id="PRO_5046117003" evidence="2">
    <location>
        <begin position="27"/>
        <end position="215"/>
    </location>
</feature>
<protein>
    <submittedName>
        <fullName evidence="3">Outer membrane lipoprotein-sorting protein</fullName>
    </submittedName>
</protein>
<evidence type="ECO:0000256" key="1">
    <source>
        <dbReference type="ARBA" id="ARBA00022729"/>
    </source>
</evidence>
<comment type="caution">
    <text evidence="3">The sequence shown here is derived from an EMBL/GenBank/DDBJ whole genome shotgun (WGS) entry which is preliminary data.</text>
</comment>
<reference evidence="3 4" key="1">
    <citation type="submission" date="2023-07" db="EMBL/GenBank/DDBJ databases">
        <title>Genomic Encyclopedia of Type Strains, Phase IV (KMG-IV): sequencing the most valuable type-strain genomes for metagenomic binning, comparative biology and taxonomic classification.</title>
        <authorList>
            <person name="Goeker M."/>
        </authorList>
    </citation>
    <scope>NUCLEOTIDE SEQUENCE [LARGE SCALE GENOMIC DNA]</scope>
    <source>
        <strain evidence="3 4">DSM 18695</strain>
    </source>
</reference>
<dbReference type="Gene3D" id="2.50.20.10">
    <property type="entry name" value="Lipoprotein localisation LolA/LolB/LppX"/>
    <property type="match status" value="1"/>
</dbReference>
<evidence type="ECO:0000313" key="4">
    <source>
        <dbReference type="Proteomes" id="UP001228905"/>
    </source>
</evidence>
<feature type="signal peptide" evidence="2">
    <location>
        <begin position="1"/>
        <end position="26"/>
    </location>
</feature>
<dbReference type="PANTHER" id="PTHR35869:SF1">
    <property type="entry name" value="OUTER-MEMBRANE LIPOPROTEIN CARRIER PROTEIN"/>
    <property type="match status" value="1"/>
</dbReference>
<dbReference type="InterPro" id="IPR006311">
    <property type="entry name" value="TAT_signal"/>
</dbReference>
<evidence type="ECO:0000313" key="3">
    <source>
        <dbReference type="EMBL" id="MDQ0465329.1"/>
    </source>
</evidence>
<proteinExistence type="predicted"/>
<keyword evidence="3" id="KW-0449">Lipoprotein</keyword>
<gene>
    <name evidence="3" type="ORF">QO010_003116</name>
</gene>
<keyword evidence="4" id="KW-1185">Reference proteome</keyword>
<evidence type="ECO:0000256" key="2">
    <source>
        <dbReference type="SAM" id="SignalP"/>
    </source>
</evidence>
<keyword evidence="1 2" id="KW-0732">Signal</keyword>
<dbReference type="InterPro" id="IPR029046">
    <property type="entry name" value="LolA/LolB/LppX"/>
</dbReference>
<dbReference type="PROSITE" id="PS51318">
    <property type="entry name" value="TAT"/>
    <property type="match status" value="1"/>
</dbReference>
<name>A0ABU0IWD9_9CAUL</name>
<accession>A0ABU0IWD9</accession>
<dbReference type="RefSeq" id="WP_307350555.1">
    <property type="nucleotide sequence ID" value="NZ_JAUSVS010000006.1"/>
</dbReference>
<dbReference type="InterPro" id="IPR004564">
    <property type="entry name" value="OM_lipoprot_carrier_LolA-like"/>
</dbReference>
<dbReference type="EMBL" id="JAUSVS010000006">
    <property type="protein sequence ID" value="MDQ0465329.1"/>
    <property type="molecule type" value="Genomic_DNA"/>
</dbReference>
<dbReference type="Proteomes" id="UP001228905">
    <property type="component" value="Unassembled WGS sequence"/>
</dbReference>
<sequence>MNRDLSRRALLAAGAALATLPTSALAAPTKAALAPVDQALVDQAVAYLQGLSAAQGRFRQTDSRGTQTTGRLWLQRPGRARFAYDPPSGLVLVSDGRVVAQTNTRLKTTSRVPLAATPLALFLAKDIRLDRGVVITEVRRFGDGFSIVARDGRKQTPGQIELRFSDSPLALTGWTIIDNQSRATRVELIDLQRVGSLDGKLFVVPPPPKAATARP</sequence>